<gene>
    <name evidence="2" type="ORF">VSA01S_26550</name>
</gene>
<dbReference type="CDD" id="cd01300">
    <property type="entry name" value="YtcJ_like"/>
    <property type="match status" value="1"/>
</dbReference>
<dbReference type="InterPro" id="IPR011059">
    <property type="entry name" value="Metal-dep_hydrolase_composite"/>
</dbReference>
<dbReference type="PANTHER" id="PTHR22642:SF2">
    <property type="entry name" value="PROTEIN LONG AFTER FAR-RED 3"/>
    <property type="match status" value="1"/>
</dbReference>
<evidence type="ECO:0000259" key="1">
    <source>
        <dbReference type="Pfam" id="PF07969"/>
    </source>
</evidence>
<name>A0A511QGV9_9VIBR</name>
<dbReference type="Gene3D" id="3.20.20.140">
    <property type="entry name" value="Metal-dependent hydrolases"/>
    <property type="match status" value="1"/>
</dbReference>
<dbReference type="Gene3D" id="2.30.40.10">
    <property type="entry name" value="Urease, subunit C, domain 1"/>
    <property type="match status" value="1"/>
</dbReference>
<dbReference type="PANTHER" id="PTHR22642">
    <property type="entry name" value="IMIDAZOLONEPROPIONASE"/>
    <property type="match status" value="1"/>
</dbReference>
<sequence>MQSLWRYASLFQLVLSDILISSPVHSAVEQDQNQIRAADHIYFGGDILTMATEQPQYAQAIATKGEKILYVGTHERAITYQTENTKLTDLEGKTLLPGFVDPHSHLYGVGLQAMVANLLPPPDGGANKVEEVINILKSANDNETQRLFIDKTGWILGFGYDDAQLDRYPTKEDLDKVSTEHPVLIIHTSGHLSVANSKALEISGINADSPNPPGGIIRRKEGSQEPSGILEENAHFAVLFHLATIIDSELQDKMLEAAQTMYTRFGYTTAQEGRATIESYQAIKRASENGCLLIDVVAYPDMISNSHFMDSPYHSNDYNKHFRIGGVKLNFDGSPQGKTAWLTQPYFHPPHGHNNDYAGYSTFEDQQAYQYVETAFSHDWQVLVHANGDAAIDQLIRSVEYANKKLGQQDRRPVLIHGQTLRHDQITRLGQLGIFPSLFPMHTFYWGDWHAESVLGQPRAAFISPTQAVKNAGLMFSTHHDAPVALPNAFRVLDATVNRTTRSNKILGPDQRVDVYTALQAMTIWPAYQHFEEKSKGSLTTGKNADLIILDKNPLKISPSNLKDLKVETTISRGQIVYQR</sequence>
<keyword evidence="2" id="KW-0378">Hydrolase</keyword>
<accession>A0A511QGV9</accession>
<dbReference type="SUPFAM" id="SSF51556">
    <property type="entry name" value="Metallo-dependent hydrolases"/>
    <property type="match status" value="1"/>
</dbReference>
<protein>
    <submittedName>
        <fullName evidence="2">Hydrolase</fullName>
    </submittedName>
</protein>
<dbReference type="InterPro" id="IPR032466">
    <property type="entry name" value="Metal_Hydrolase"/>
</dbReference>
<dbReference type="Gene3D" id="3.10.310.70">
    <property type="match status" value="1"/>
</dbReference>
<dbReference type="EMBL" id="BJXJ01000026">
    <property type="protein sequence ID" value="GEM76543.1"/>
    <property type="molecule type" value="Genomic_DNA"/>
</dbReference>
<evidence type="ECO:0000313" key="2">
    <source>
        <dbReference type="EMBL" id="GEM76543.1"/>
    </source>
</evidence>
<dbReference type="GO" id="GO:0016810">
    <property type="term" value="F:hydrolase activity, acting on carbon-nitrogen (but not peptide) bonds"/>
    <property type="evidence" value="ECO:0007669"/>
    <property type="project" value="InterPro"/>
</dbReference>
<dbReference type="SUPFAM" id="SSF51338">
    <property type="entry name" value="Composite domain of metallo-dependent hydrolases"/>
    <property type="match status" value="1"/>
</dbReference>
<dbReference type="OrthoDB" id="9031471at2"/>
<keyword evidence="3" id="KW-1185">Reference proteome</keyword>
<comment type="caution">
    <text evidence="2">The sequence shown here is derived from an EMBL/GenBank/DDBJ whole genome shotgun (WGS) entry which is preliminary data.</text>
</comment>
<proteinExistence type="predicted"/>
<dbReference type="RefSeq" id="WP_039982375.1">
    <property type="nucleotide sequence ID" value="NZ_BAOJ01000104.1"/>
</dbReference>
<dbReference type="Pfam" id="PF07969">
    <property type="entry name" value="Amidohydro_3"/>
    <property type="match status" value="1"/>
</dbReference>
<dbReference type="InterPro" id="IPR013108">
    <property type="entry name" value="Amidohydro_3"/>
</dbReference>
<dbReference type="InterPro" id="IPR033932">
    <property type="entry name" value="YtcJ-like"/>
</dbReference>
<feature type="domain" description="Amidohydrolase 3" evidence="1">
    <location>
        <begin position="88"/>
        <end position="578"/>
    </location>
</feature>
<dbReference type="AlphaFoldDB" id="A0A511QGV9"/>
<evidence type="ECO:0000313" key="3">
    <source>
        <dbReference type="Proteomes" id="UP000321922"/>
    </source>
</evidence>
<organism evidence="2 3">
    <name type="scientific">Vibrio sagamiensis NBRC 104589</name>
    <dbReference type="NCBI Taxonomy" id="1219064"/>
    <lineage>
        <taxon>Bacteria</taxon>
        <taxon>Pseudomonadati</taxon>
        <taxon>Pseudomonadota</taxon>
        <taxon>Gammaproteobacteria</taxon>
        <taxon>Vibrionales</taxon>
        <taxon>Vibrionaceae</taxon>
        <taxon>Vibrio</taxon>
    </lineage>
</organism>
<reference evidence="2 3" key="1">
    <citation type="submission" date="2019-07" db="EMBL/GenBank/DDBJ databases">
        <title>Whole genome shotgun sequence of Vibrio sagamiensis NBRC 104589.</title>
        <authorList>
            <person name="Hosoyama A."/>
            <person name="Uohara A."/>
            <person name="Ohji S."/>
            <person name="Ichikawa N."/>
        </authorList>
    </citation>
    <scope>NUCLEOTIDE SEQUENCE [LARGE SCALE GENOMIC DNA]</scope>
    <source>
        <strain evidence="2 3">NBRC 104589</strain>
    </source>
</reference>
<dbReference type="Proteomes" id="UP000321922">
    <property type="component" value="Unassembled WGS sequence"/>
</dbReference>